<dbReference type="RefSeq" id="WP_227614160.1">
    <property type="nucleotide sequence ID" value="NZ_JAJEPR010000002.1"/>
</dbReference>
<evidence type="ECO:0000256" key="5">
    <source>
        <dbReference type="ARBA" id="ARBA00022605"/>
    </source>
</evidence>
<dbReference type="Proteomes" id="UP001197875">
    <property type="component" value="Unassembled WGS sequence"/>
</dbReference>
<evidence type="ECO:0000256" key="1">
    <source>
        <dbReference type="ARBA" id="ARBA00001164"/>
    </source>
</evidence>
<dbReference type="InterPro" id="IPR044643">
    <property type="entry name" value="TrpF_fam"/>
</dbReference>
<comment type="pathway">
    <text evidence="2 9">Amino-acid biosynthesis; L-tryptophan biosynthesis; L-tryptophan from chorismate: step 3/5.</text>
</comment>
<name>A0AAE3J4X4_9FIRM</name>
<keyword evidence="6 9" id="KW-0822">Tryptophan biosynthesis</keyword>
<evidence type="ECO:0000256" key="4">
    <source>
        <dbReference type="ARBA" id="ARBA00022272"/>
    </source>
</evidence>
<keyword evidence="8 9" id="KW-0413">Isomerase</keyword>
<evidence type="ECO:0000256" key="7">
    <source>
        <dbReference type="ARBA" id="ARBA00023141"/>
    </source>
</evidence>
<dbReference type="InterPro" id="IPR001240">
    <property type="entry name" value="PRAI_dom"/>
</dbReference>
<reference evidence="11 12" key="1">
    <citation type="submission" date="2021-10" db="EMBL/GenBank/DDBJ databases">
        <title>Anaerobic single-cell dispensing facilitates the cultivation of human gut bacteria.</title>
        <authorList>
            <person name="Afrizal A."/>
        </authorList>
    </citation>
    <scope>NUCLEOTIDE SEQUENCE [LARGE SCALE GENOMIC DNA]</scope>
    <source>
        <strain evidence="11 12">CLA-AA-H277</strain>
    </source>
</reference>
<dbReference type="GO" id="GO:0000162">
    <property type="term" value="P:L-tryptophan biosynthetic process"/>
    <property type="evidence" value="ECO:0007669"/>
    <property type="project" value="UniProtKB-UniRule"/>
</dbReference>
<comment type="caution">
    <text evidence="11">The sequence shown here is derived from an EMBL/GenBank/DDBJ whole genome shotgun (WGS) entry which is preliminary data.</text>
</comment>
<dbReference type="CDD" id="cd00405">
    <property type="entry name" value="PRAI"/>
    <property type="match status" value="1"/>
</dbReference>
<dbReference type="EMBL" id="JAJEPR010000002">
    <property type="protein sequence ID" value="MCC2188639.1"/>
    <property type="molecule type" value="Genomic_DNA"/>
</dbReference>
<dbReference type="InterPro" id="IPR013785">
    <property type="entry name" value="Aldolase_TIM"/>
</dbReference>
<dbReference type="PANTHER" id="PTHR42894">
    <property type="entry name" value="N-(5'-PHOSPHORIBOSYL)ANTHRANILATE ISOMERASE"/>
    <property type="match status" value="1"/>
</dbReference>
<evidence type="ECO:0000256" key="3">
    <source>
        <dbReference type="ARBA" id="ARBA00012572"/>
    </source>
</evidence>
<gene>
    <name evidence="9" type="primary">trpF</name>
    <name evidence="11" type="ORF">LKD71_02165</name>
</gene>
<dbReference type="SUPFAM" id="SSF51366">
    <property type="entry name" value="Ribulose-phoshate binding barrel"/>
    <property type="match status" value="1"/>
</dbReference>
<dbReference type="InterPro" id="IPR011060">
    <property type="entry name" value="RibuloseP-bd_barrel"/>
</dbReference>
<evidence type="ECO:0000313" key="11">
    <source>
        <dbReference type="EMBL" id="MCC2188639.1"/>
    </source>
</evidence>
<feature type="domain" description="N-(5'phosphoribosyl) anthranilate isomerase (PRAI)" evidence="10">
    <location>
        <begin position="4"/>
        <end position="195"/>
    </location>
</feature>
<accession>A0AAE3J4X4</accession>
<dbReference type="GO" id="GO:0004640">
    <property type="term" value="F:phosphoribosylanthranilate isomerase activity"/>
    <property type="evidence" value="ECO:0007669"/>
    <property type="project" value="UniProtKB-UniRule"/>
</dbReference>
<dbReference type="Pfam" id="PF00697">
    <property type="entry name" value="PRAI"/>
    <property type="match status" value="1"/>
</dbReference>
<dbReference type="AlphaFoldDB" id="A0AAE3J4X4"/>
<organism evidence="11 12">
    <name type="scientific">Fusicatenibacter faecihominis</name>
    <dbReference type="NCBI Taxonomy" id="2881276"/>
    <lineage>
        <taxon>Bacteria</taxon>
        <taxon>Bacillati</taxon>
        <taxon>Bacillota</taxon>
        <taxon>Clostridia</taxon>
        <taxon>Lachnospirales</taxon>
        <taxon>Lachnospiraceae</taxon>
        <taxon>Fusicatenibacter</taxon>
    </lineage>
</organism>
<proteinExistence type="inferred from homology"/>
<dbReference type="PANTHER" id="PTHR42894:SF1">
    <property type="entry name" value="N-(5'-PHOSPHORIBOSYL)ANTHRANILATE ISOMERASE"/>
    <property type="match status" value="1"/>
</dbReference>
<evidence type="ECO:0000256" key="8">
    <source>
        <dbReference type="ARBA" id="ARBA00023235"/>
    </source>
</evidence>
<keyword evidence="5 9" id="KW-0028">Amino-acid biosynthesis</keyword>
<protein>
    <recommendedName>
        <fullName evidence="4 9">N-(5'-phosphoribosyl)anthranilate isomerase</fullName>
        <shortName evidence="9">PRAI</shortName>
        <ecNumber evidence="3 9">5.3.1.24</ecNumber>
    </recommendedName>
</protein>
<evidence type="ECO:0000313" key="12">
    <source>
        <dbReference type="Proteomes" id="UP001197875"/>
    </source>
</evidence>
<evidence type="ECO:0000256" key="9">
    <source>
        <dbReference type="HAMAP-Rule" id="MF_00135"/>
    </source>
</evidence>
<dbReference type="EC" id="5.3.1.24" evidence="3 9"/>
<evidence type="ECO:0000256" key="2">
    <source>
        <dbReference type="ARBA" id="ARBA00004664"/>
    </source>
</evidence>
<evidence type="ECO:0000259" key="10">
    <source>
        <dbReference type="Pfam" id="PF00697"/>
    </source>
</evidence>
<keyword evidence="7 9" id="KW-0057">Aromatic amino acid biosynthesis</keyword>
<evidence type="ECO:0000256" key="6">
    <source>
        <dbReference type="ARBA" id="ARBA00022822"/>
    </source>
</evidence>
<dbReference type="HAMAP" id="MF_00135">
    <property type="entry name" value="PRAI"/>
    <property type="match status" value="1"/>
</dbReference>
<comment type="similarity">
    <text evidence="9">Belongs to the TrpF family.</text>
</comment>
<comment type="catalytic activity">
    <reaction evidence="1 9">
        <text>N-(5-phospho-beta-D-ribosyl)anthranilate = 1-(2-carboxyphenylamino)-1-deoxy-D-ribulose 5-phosphate</text>
        <dbReference type="Rhea" id="RHEA:21540"/>
        <dbReference type="ChEBI" id="CHEBI:18277"/>
        <dbReference type="ChEBI" id="CHEBI:58613"/>
        <dbReference type="EC" id="5.3.1.24"/>
    </reaction>
</comment>
<keyword evidence="12" id="KW-1185">Reference proteome</keyword>
<dbReference type="Gene3D" id="3.20.20.70">
    <property type="entry name" value="Aldolase class I"/>
    <property type="match status" value="1"/>
</dbReference>
<sequence length="200" mass="22044">MTKIKICGLRRPEDIAYVNEAKPDFAGFIIDVPKSRRNVPREKVRELTALLSPEILPVGVFVNAPMETILSLVTDGTLKAVQLHGQESQSYLEKLKKQVAVPLIRAFSIRSPEDLTEAEKSPANFVLLDNGAGGTGETFDWSLLSSFDRPFFLAGGLRLENITEAVSRFHPYALDLSSGVETDGYKDKEKIIAAVAAVRR</sequence>